<name>A0A7C9E919_OPUST</name>
<dbReference type="EMBL" id="GISG01188046">
    <property type="protein sequence ID" value="MBA4655508.1"/>
    <property type="molecule type" value="Transcribed_RNA"/>
</dbReference>
<reference evidence="1" key="1">
    <citation type="journal article" date="2013" name="J. Plant Res.">
        <title>Effect of fungi and light on seed germination of three Opuntia species from semiarid lands of central Mexico.</title>
        <authorList>
            <person name="Delgado-Sanchez P."/>
            <person name="Jimenez-Bremont J.F."/>
            <person name="Guerrero-Gonzalez Mde L."/>
            <person name="Flores J."/>
        </authorList>
    </citation>
    <scope>NUCLEOTIDE SEQUENCE</scope>
    <source>
        <tissue evidence="1">Cladode</tissue>
    </source>
</reference>
<sequence length="109" mass="12259">MLRYFLGAFFPSSMILSTLGILNNFSVGRHSLWFFLLQMPPNSSCLNCVSLPTFIYLASGQYLEAQLRKRFAEIFCSAMATFSTFERYALSTKIPSASICTSSFPNGRQ</sequence>
<protein>
    <submittedName>
        <fullName evidence="1">Uncharacterized protein</fullName>
    </submittedName>
</protein>
<dbReference type="EMBL" id="GISG01188047">
    <property type="protein sequence ID" value="MBA4655509.1"/>
    <property type="molecule type" value="Transcribed_RNA"/>
</dbReference>
<evidence type="ECO:0000313" key="1">
    <source>
        <dbReference type="EMBL" id="MBA4655509.1"/>
    </source>
</evidence>
<accession>A0A7C9E919</accession>
<proteinExistence type="predicted"/>
<dbReference type="AlphaFoldDB" id="A0A7C9E919"/>
<reference evidence="1" key="2">
    <citation type="submission" date="2020-07" db="EMBL/GenBank/DDBJ databases">
        <authorList>
            <person name="Vera ALvarez R."/>
            <person name="Arias-Moreno D.M."/>
            <person name="Jimenez-Jacinto V."/>
            <person name="Jimenez-Bremont J.F."/>
            <person name="Swaminathan K."/>
            <person name="Moose S.P."/>
            <person name="Guerrero-Gonzalez M.L."/>
            <person name="Marino-Ramirez L."/>
            <person name="Landsman D."/>
            <person name="Rodriguez-Kessler M."/>
            <person name="Delgado-Sanchez P."/>
        </authorList>
    </citation>
    <scope>NUCLEOTIDE SEQUENCE</scope>
    <source>
        <tissue evidence="1">Cladode</tissue>
    </source>
</reference>
<organism evidence="1">
    <name type="scientific">Opuntia streptacantha</name>
    <name type="common">Prickly pear cactus</name>
    <name type="synonym">Opuntia cardona</name>
    <dbReference type="NCBI Taxonomy" id="393608"/>
    <lineage>
        <taxon>Eukaryota</taxon>
        <taxon>Viridiplantae</taxon>
        <taxon>Streptophyta</taxon>
        <taxon>Embryophyta</taxon>
        <taxon>Tracheophyta</taxon>
        <taxon>Spermatophyta</taxon>
        <taxon>Magnoliopsida</taxon>
        <taxon>eudicotyledons</taxon>
        <taxon>Gunneridae</taxon>
        <taxon>Pentapetalae</taxon>
        <taxon>Caryophyllales</taxon>
        <taxon>Cactineae</taxon>
        <taxon>Cactaceae</taxon>
        <taxon>Opuntioideae</taxon>
        <taxon>Opuntia</taxon>
    </lineage>
</organism>